<sequence length="95" mass="11085">KIKNRVYILLILLIGGTAYLVYTDFGIKKLITVKREKNNFQTQIQSLLNQQISIQNEITKLKTDTLYIEQLAREKFLMVKPGEKVFKVLDLKTIN</sequence>
<keyword evidence="5 7" id="KW-0472">Membrane</keyword>
<keyword evidence="4 7" id="KW-1133">Transmembrane helix</keyword>
<keyword evidence="2" id="KW-0132">Cell division</keyword>
<reference evidence="8" key="1">
    <citation type="submission" date="2018-05" db="EMBL/GenBank/DDBJ databases">
        <authorList>
            <person name="Lanie J.A."/>
            <person name="Ng W.-L."/>
            <person name="Kazmierczak K.M."/>
            <person name="Andrzejewski T.M."/>
            <person name="Davidsen T.M."/>
            <person name="Wayne K.J."/>
            <person name="Tettelin H."/>
            <person name="Glass J.I."/>
            <person name="Rusch D."/>
            <person name="Podicherti R."/>
            <person name="Tsui H.-C.T."/>
            <person name="Winkler M.E."/>
        </authorList>
    </citation>
    <scope>NUCLEOTIDE SEQUENCE</scope>
</reference>
<feature type="non-terminal residue" evidence="8">
    <location>
        <position position="1"/>
    </location>
</feature>
<keyword evidence="3 7" id="KW-0812">Transmembrane</keyword>
<gene>
    <name evidence="8" type="ORF">METZ01_LOCUS335181</name>
</gene>
<feature type="transmembrane region" description="Helical" evidence="7">
    <location>
        <begin position="6"/>
        <end position="27"/>
    </location>
</feature>
<evidence type="ECO:0000256" key="5">
    <source>
        <dbReference type="ARBA" id="ARBA00023136"/>
    </source>
</evidence>
<dbReference type="PANTHER" id="PTHR37485">
    <property type="entry name" value="CELL DIVISION PROTEIN FTSB"/>
    <property type="match status" value="1"/>
</dbReference>
<evidence type="ECO:0008006" key="9">
    <source>
        <dbReference type="Google" id="ProtNLM"/>
    </source>
</evidence>
<name>A0A382QBB2_9ZZZZ</name>
<keyword evidence="6" id="KW-0131">Cell cycle</keyword>
<proteinExistence type="predicted"/>
<evidence type="ECO:0000313" key="8">
    <source>
        <dbReference type="EMBL" id="SVC82327.1"/>
    </source>
</evidence>
<evidence type="ECO:0000256" key="6">
    <source>
        <dbReference type="ARBA" id="ARBA00023306"/>
    </source>
</evidence>
<dbReference type="PANTHER" id="PTHR37485:SF1">
    <property type="entry name" value="CELL DIVISION PROTEIN FTSB"/>
    <property type="match status" value="1"/>
</dbReference>
<evidence type="ECO:0000256" key="3">
    <source>
        <dbReference type="ARBA" id="ARBA00022692"/>
    </source>
</evidence>
<evidence type="ECO:0000256" key="1">
    <source>
        <dbReference type="ARBA" id="ARBA00022475"/>
    </source>
</evidence>
<dbReference type="InterPro" id="IPR023081">
    <property type="entry name" value="Cell_div_FtsB"/>
</dbReference>
<dbReference type="GO" id="GO:0030428">
    <property type="term" value="C:cell septum"/>
    <property type="evidence" value="ECO:0007669"/>
    <property type="project" value="TreeGrafter"/>
</dbReference>
<evidence type="ECO:0000256" key="4">
    <source>
        <dbReference type="ARBA" id="ARBA00022989"/>
    </source>
</evidence>
<evidence type="ECO:0000256" key="2">
    <source>
        <dbReference type="ARBA" id="ARBA00022618"/>
    </source>
</evidence>
<dbReference type="InterPro" id="IPR007060">
    <property type="entry name" value="FtsL/DivIC"/>
</dbReference>
<protein>
    <recommendedName>
        <fullName evidence="9">Septum formation initiator family protein</fullName>
    </recommendedName>
</protein>
<dbReference type="EMBL" id="UINC01112999">
    <property type="protein sequence ID" value="SVC82327.1"/>
    <property type="molecule type" value="Genomic_DNA"/>
</dbReference>
<dbReference type="GO" id="GO:0043093">
    <property type="term" value="P:FtsZ-dependent cytokinesis"/>
    <property type="evidence" value="ECO:0007669"/>
    <property type="project" value="TreeGrafter"/>
</dbReference>
<keyword evidence="1" id="KW-1003">Cell membrane</keyword>
<accession>A0A382QBB2</accession>
<dbReference type="AlphaFoldDB" id="A0A382QBB2"/>
<dbReference type="Pfam" id="PF04977">
    <property type="entry name" value="DivIC"/>
    <property type="match status" value="1"/>
</dbReference>
<organism evidence="8">
    <name type="scientific">marine metagenome</name>
    <dbReference type="NCBI Taxonomy" id="408172"/>
    <lineage>
        <taxon>unclassified sequences</taxon>
        <taxon>metagenomes</taxon>
        <taxon>ecological metagenomes</taxon>
    </lineage>
</organism>
<evidence type="ECO:0000256" key="7">
    <source>
        <dbReference type="SAM" id="Phobius"/>
    </source>
</evidence>